<protein>
    <recommendedName>
        <fullName evidence="2">histidine kinase</fullName>
        <ecNumber evidence="2">2.7.13.3</ecNumber>
    </recommendedName>
</protein>
<evidence type="ECO:0000256" key="5">
    <source>
        <dbReference type="ARBA" id="ARBA00022777"/>
    </source>
</evidence>
<proteinExistence type="predicted"/>
<dbReference type="GO" id="GO:0005886">
    <property type="term" value="C:plasma membrane"/>
    <property type="evidence" value="ECO:0007669"/>
    <property type="project" value="TreeGrafter"/>
</dbReference>
<dbReference type="EC" id="2.7.13.3" evidence="2"/>
<feature type="transmembrane region" description="Helical" evidence="6">
    <location>
        <begin position="160"/>
        <end position="178"/>
    </location>
</feature>
<keyword evidence="3" id="KW-0597">Phosphoprotein</keyword>
<evidence type="ECO:0000256" key="2">
    <source>
        <dbReference type="ARBA" id="ARBA00012438"/>
    </source>
</evidence>
<keyword evidence="6" id="KW-0812">Transmembrane</keyword>
<name>A0A831K8V4_9GAMM</name>
<dbReference type="PANTHER" id="PTHR45436">
    <property type="entry name" value="SENSOR HISTIDINE KINASE YKOH"/>
    <property type="match status" value="1"/>
</dbReference>
<gene>
    <name evidence="7" type="ORF">ENG92_03250</name>
</gene>
<keyword evidence="6" id="KW-1133">Transmembrane helix</keyword>
<dbReference type="PANTHER" id="PTHR45436:SF5">
    <property type="entry name" value="SENSOR HISTIDINE KINASE TRCS"/>
    <property type="match status" value="1"/>
</dbReference>
<keyword evidence="5 7" id="KW-0418">Kinase</keyword>
<evidence type="ECO:0000256" key="1">
    <source>
        <dbReference type="ARBA" id="ARBA00000085"/>
    </source>
</evidence>
<comment type="catalytic activity">
    <reaction evidence="1">
        <text>ATP + protein L-histidine = ADP + protein N-phospho-L-histidine.</text>
        <dbReference type="EC" id="2.7.13.3"/>
    </reaction>
</comment>
<dbReference type="InterPro" id="IPR050428">
    <property type="entry name" value="TCS_sensor_his_kinase"/>
</dbReference>
<keyword evidence="6" id="KW-0472">Membrane</keyword>
<comment type="caution">
    <text evidence="7">The sequence shown here is derived from an EMBL/GenBank/DDBJ whole genome shotgun (WGS) entry which is preliminary data.</text>
</comment>
<keyword evidence="4" id="KW-0808">Transferase</keyword>
<dbReference type="AlphaFoldDB" id="A0A831K8V4"/>
<accession>A0A831K8V4</accession>
<dbReference type="GO" id="GO:0000160">
    <property type="term" value="P:phosphorelay signal transduction system"/>
    <property type="evidence" value="ECO:0007669"/>
    <property type="project" value="TreeGrafter"/>
</dbReference>
<feature type="non-terminal residue" evidence="7">
    <location>
        <position position="330"/>
    </location>
</feature>
<dbReference type="EMBL" id="DRCV01000146">
    <property type="protein sequence ID" value="HDK38015.1"/>
    <property type="molecule type" value="Genomic_DNA"/>
</dbReference>
<evidence type="ECO:0000256" key="4">
    <source>
        <dbReference type="ARBA" id="ARBA00022679"/>
    </source>
</evidence>
<reference evidence="7" key="1">
    <citation type="journal article" date="2020" name="mSystems">
        <title>Genome- and Community-Level Interaction Insights into Carbon Utilization and Element Cycling Functions of Hydrothermarchaeota in Hydrothermal Sediment.</title>
        <authorList>
            <person name="Zhou Z."/>
            <person name="Liu Y."/>
            <person name="Xu W."/>
            <person name="Pan J."/>
            <person name="Luo Z.H."/>
            <person name="Li M."/>
        </authorList>
    </citation>
    <scope>NUCLEOTIDE SEQUENCE [LARGE SCALE GENOMIC DNA]</scope>
    <source>
        <strain evidence="7">HyVt-26</strain>
    </source>
</reference>
<evidence type="ECO:0000256" key="6">
    <source>
        <dbReference type="SAM" id="Phobius"/>
    </source>
</evidence>
<organism evidence="7">
    <name type="scientific">Thiolapillus brandeum</name>
    <dbReference type="NCBI Taxonomy" id="1076588"/>
    <lineage>
        <taxon>Bacteria</taxon>
        <taxon>Pseudomonadati</taxon>
        <taxon>Pseudomonadota</taxon>
        <taxon>Gammaproteobacteria</taxon>
        <taxon>Chromatiales</taxon>
        <taxon>Sedimenticolaceae</taxon>
        <taxon>Thiolapillus</taxon>
    </lineage>
</organism>
<dbReference type="Proteomes" id="UP000885822">
    <property type="component" value="Unassembled WGS sequence"/>
</dbReference>
<sequence>MSSKASRPVSLERSLSWGMGALLLAVLLMLLGIAAWIGRESAIQFALSRLQHDSDAILGSMDMKQREVVGSLSPIYAQPLSGHYYMVVFSDGQKLLSHSLWDQELVLAKGTVAEASYRLVPGPQAQQLLIWQRAYEKGGQKFSIVIAEDVAPLMLAIRHFLWIGVMSSLSAILLMLLVQRLVIRRAFARLDPIREDLQAVRRGLRSQVREDVPAEVLPMVAEFNKLLQAWKQHQERSRNAVGNLAHALKVPLNLISRQGEKGGDRHLQQQAQTMQQLIERELKRARITGRAVVGKHFRPRQDLADIVDTVRILYHHKPLDILLEVDAQES</sequence>
<evidence type="ECO:0000313" key="7">
    <source>
        <dbReference type="EMBL" id="HDK38015.1"/>
    </source>
</evidence>
<dbReference type="GO" id="GO:0004673">
    <property type="term" value="F:protein histidine kinase activity"/>
    <property type="evidence" value="ECO:0007669"/>
    <property type="project" value="UniProtKB-EC"/>
</dbReference>
<evidence type="ECO:0000256" key="3">
    <source>
        <dbReference type="ARBA" id="ARBA00022553"/>
    </source>
</evidence>